<dbReference type="PANTHER" id="PTHR47345:SF1">
    <property type="entry name" value="CUT9-INTERACTING PROTEIN SCN1"/>
    <property type="match status" value="1"/>
</dbReference>
<feature type="binding site" evidence="1">
    <location>
        <position position="224"/>
    </location>
    <ligand>
        <name>a divalent metal cation</name>
        <dbReference type="ChEBI" id="CHEBI:60240"/>
        <label>1</label>
    </ligand>
</feature>
<dbReference type="Proteomes" id="UP000267251">
    <property type="component" value="Unassembled WGS sequence"/>
</dbReference>
<dbReference type="Gene3D" id="3.20.20.140">
    <property type="entry name" value="Metal-dependent hydrolases"/>
    <property type="match status" value="1"/>
</dbReference>
<evidence type="ECO:0008006" key="4">
    <source>
        <dbReference type="Google" id="ProtNLM"/>
    </source>
</evidence>
<accession>A0A4V1IYE3</accession>
<feature type="binding site" evidence="1">
    <location>
        <position position="144"/>
    </location>
    <ligand>
        <name>a divalent metal cation</name>
        <dbReference type="ChEBI" id="CHEBI:60240"/>
        <label>2</label>
    </ligand>
</feature>
<dbReference type="InterPro" id="IPR032466">
    <property type="entry name" value="Metal_Hydrolase"/>
</dbReference>
<feature type="binding site" evidence="1">
    <location>
        <position position="11"/>
    </location>
    <ligand>
        <name>a divalent metal cation</name>
        <dbReference type="ChEBI" id="CHEBI:60240"/>
        <label>1</label>
    </ligand>
</feature>
<dbReference type="PIRSF" id="PIRSF005902">
    <property type="entry name" value="DNase_TatD"/>
    <property type="match status" value="1"/>
</dbReference>
<evidence type="ECO:0000256" key="1">
    <source>
        <dbReference type="PIRSR" id="PIRSR005902-1"/>
    </source>
</evidence>
<keyword evidence="3" id="KW-1185">Reference proteome</keyword>
<dbReference type="GO" id="GO:0046872">
    <property type="term" value="F:metal ion binding"/>
    <property type="evidence" value="ECO:0007669"/>
    <property type="project" value="UniProtKB-KW"/>
</dbReference>
<sequence length="273" mass="30877">MSITEKYFDVHCHIHDAPEKLCALKDLTTQRLALMGTRPEDWSVVACQAQAHPDRVCSAFGIHPWYAHLYAFSTASEGKEGLGWEKELRAYLEDHPKAIVGEIGMDKVAKDPETGQVYAMSPQLALLHTQLDLAVEYDRPISLHCVRASEELMRLLRDRGPSRLPPRIMLHSFSLSSETLRALLKLPCGPRLYWSISCVVSLRSPKAARWIEMVPRDRLLLESDLHSTDGVDDAMHRVVEQVAEIRGWSTQETMNIAWENSQLFFTVGSEVEG</sequence>
<dbReference type="InterPro" id="IPR001130">
    <property type="entry name" value="TatD-like"/>
</dbReference>
<feature type="binding site" evidence="1">
    <location>
        <position position="171"/>
    </location>
    <ligand>
        <name>a divalent metal cation</name>
        <dbReference type="ChEBI" id="CHEBI:60240"/>
        <label>2</label>
    </ligand>
</feature>
<dbReference type="AlphaFoldDB" id="A0A4V1IYE3"/>
<keyword evidence="1" id="KW-0479">Metal-binding</keyword>
<dbReference type="EMBL" id="KZ987860">
    <property type="protein sequence ID" value="RKP14259.1"/>
    <property type="molecule type" value="Genomic_DNA"/>
</dbReference>
<dbReference type="InterPro" id="IPR053044">
    <property type="entry name" value="Metallo-hydrolase/TatD-type"/>
</dbReference>
<gene>
    <name evidence="2" type="ORF">BJ684DRAFT_19312</name>
</gene>
<reference evidence="3" key="1">
    <citation type="journal article" date="2018" name="Nat. Microbiol.">
        <title>Leveraging single-cell genomics to expand the fungal tree of life.</title>
        <authorList>
            <person name="Ahrendt S.R."/>
            <person name="Quandt C.A."/>
            <person name="Ciobanu D."/>
            <person name="Clum A."/>
            <person name="Salamov A."/>
            <person name="Andreopoulos B."/>
            <person name="Cheng J.F."/>
            <person name="Woyke T."/>
            <person name="Pelin A."/>
            <person name="Henrissat B."/>
            <person name="Reynolds N.K."/>
            <person name="Benny G.L."/>
            <person name="Smith M.E."/>
            <person name="James T.Y."/>
            <person name="Grigoriev I.V."/>
        </authorList>
    </citation>
    <scope>NUCLEOTIDE SEQUENCE [LARGE SCALE GENOMIC DNA]</scope>
</reference>
<dbReference type="SUPFAM" id="SSF51556">
    <property type="entry name" value="Metallo-dependent hydrolases"/>
    <property type="match status" value="1"/>
</dbReference>
<evidence type="ECO:0000313" key="2">
    <source>
        <dbReference type="EMBL" id="RKP14259.1"/>
    </source>
</evidence>
<proteinExistence type="predicted"/>
<name>A0A4V1IYE3_9FUNG</name>
<dbReference type="PANTHER" id="PTHR47345">
    <property type="entry name" value="CUT9-INTERACTING PROTEIN SCN1"/>
    <property type="match status" value="1"/>
</dbReference>
<dbReference type="OrthoDB" id="413993at2759"/>
<feature type="binding site" evidence="1">
    <location>
        <position position="102"/>
    </location>
    <ligand>
        <name>a divalent metal cation</name>
        <dbReference type="ChEBI" id="CHEBI:60240"/>
        <label>1</label>
    </ligand>
</feature>
<organism evidence="2 3">
    <name type="scientific">Piptocephalis cylindrospora</name>
    <dbReference type="NCBI Taxonomy" id="1907219"/>
    <lineage>
        <taxon>Eukaryota</taxon>
        <taxon>Fungi</taxon>
        <taxon>Fungi incertae sedis</taxon>
        <taxon>Zoopagomycota</taxon>
        <taxon>Zoopagomycotina</taxon>
        <taxon>Zoopagomycetes</taxon>
        <taxon>Zoopagales</taxon>
        <taxon>Piptocephalidaceae</taxon>
        <taxon>Piptocephalis</taxon>
    </lineage>
</organism>
<protein>
    <recommendedName>
        <fullName evidence="4">TatD family</fullName>
    </recommendedName>
</protein>
<dbReference type="Pfam" id="PF01026">
    <property type="entry name" value="TatD_DNase"/>
    <property type="match status" value="1"/>
</dbReference>
<feature type="binding site" evidence="1">
    <location>
        <position position="13"/>
    </location>
    <ligand>
        <name>a divalent metal cation</name>
        <dbReference type="ChEBI" id="CHEBI:60240"/>
        <label>1</label>
    </ligand>
</feature>
<dbReference type="GO" id="GO:0016788">
    <property type="term" value="F:hydrolase activity, acting on ester bonds"/>
    <property type="evidence" value="ECO:0007669"/>
    <property type="project" value="InterPro"/>
</dbReference>
<evidence type="ECO:0000313" key="3">
    <source>
        <dbReference type="Proteomes" id="UP000267251"/>
    </source>
</evidence>